<accession>A0A6J0NB72</accession>
<proteinExistence type="predicted"/>
<evidence type="ECO:0000313" key="5">
    <source>
        <dbReference type="RefSeq" id="XP_056863015.1"/>
    </source>
</evidence>
<dbReference type="GO" id="GO:0030246">
    <property type="term" value="F:carbohydrate binding"/>
    <property type="evidence" value="ECO:0007669"/>
    <property type="project" value="InterPro"/>
</dbReference>
<dbReference type="Gene3D" id="2.60.120.740">
    <property type="match status" value="1"/>
</dbReference>
<dbReference type="PROSITE" id="PS50228">
    <property type="entry name" value="SUEL_LECTIN"/>
    <property type="match status" value="1"/>
</dbReference>
<organism evidence="3 4">
    <name type="scientific">Raphanus sativus</name>
    <name type="common">Radish</name>
    <name type="synonym">Raphanus raphanistrum var. sativus</name>
    <dbReference type="NCBI Taxonomy" id="3726"/>
    <lineage>
        <taxon>Eukaryota</taxon>
        <taxon>Viridiplantae</taxon>
        <taxon>Streptophyta</taxon>
        <taxon>Embryophyta</taxon>
        <taxon>Tracheophyta</taxon>
        <taxon>Spermatophyta</taxon>
        <taxon>Magnoliopsida</taxon>
        <taxon>eudicotyledons</taxon>
        <taxon>Gunneridae</taxon>
        <taxon>Pentapetalae</taxon>
        <taxon>rosids</taxon>
        <taxon>malvids</taxon>
        <taxon>Brassicales</taxon>
        <taxon>Brassicaceae</taxon>
        <taxon>Brassiceae</taxon>
        <taxon>Raphanus</taxon>
    </lineage>
</organism>
<dbReference type="CDD" id="cd22842">
    <property type="entry name" value="Gal_Rha_Lectin_BGal"/>
    <property type="match status" value="1"/>
</dbReference>
<dbReference type="KEGG" id="rsz:130510585"/>
<dbReference type="Proteomes" id="UP000504610">
    <property type="component" value="Chromosome 4"/>
</dbReference>
<evidence type="ECO:0000259" key="2">
    <source>
        <dbReference type="PROSITE" id="PS50228"/>
    </source>
</evidence>
<dbReference type="RefSeq" id="XP_018481760.1">
    <property type="nucleotide sequence ID" value="XM_018626258.2"/>
</dbReference>
<dbReference type="InterPro" id="IPR043159">
    <property type="entry name" value="Lectin_gal-bd_sf"/>
</dbReference>
<keyword evidence="1" id="KW-0812">Transmembrane</keyword>
<dbReference type="KEGG" id="rsz:108852776"/>
<evidence type="ECO:0000256" key="1">
    <source>
        <dbReference type="SAM" id="Phobius"/>
    </source>
</evidence>
<sequence>MDTSHSRRRGYIFLLVLSYSSVLGLASNMNISSNDARGNKTDSFFEDQYAYTHYGTDMGKEYIICAESTMESPWVLGCNKSKEVFTKINFADYGDPSGKCEHYRHGNCGAEAALKVAKKNCVGKNICVFMTSDEMFGASHCNKEAKFFIQLTCKKA</sequence>
<feature type="transmembrane region" description="Helical" evidence="1">
    <location>
        <begin position="12"/>
        <end position="31"/>
    </location>
</feature>
<gene>
    <name evidence="4" type="primary">LOC108852776</name>
    <name evidence="5" type="synonym">LOC130510585</name>
    <name evidence="6" type="synonym">LOC130510958</name>
</gene>
<dbReference type="RefSeq" id="XP_056863015.1">
    <property type="nucleotide sequence ID" value="XM_057007035.1"/>
</dbReference>
<evidence type="ECO:0000313" key="4">
    <source>
        <dbReference type="RefSeq" id="XP_018481760.1"/>
    </source>
</evidence>
<reference evidence="3" key="1">
    <citation type="journal article" date="2019" name="Database">
        <title>The radish genome database (RadishGD): an integrated information resource for radish genomics.</title>
        <authorList>
            <person name="Yu H.J."/>
            <person name="Baek S."/>
            <person name="Lee Y.J."/>
            <person name="Cho A."/>
            <person name="Mun J.H."/>
        </authorList>
    </citation>
    <scope>NUCLEOTIDE SEQUENCE [LARGE SCALE GENOMIC DNA]</scope>
    <source>
        <strain evidence="3">cv. WK10039</strain>
    </source>
</reference>
<dbReference type="OrthoDB" id="1100386at2759"/>
<protein>
    <submittedName>
        <fullName evidence="4 5">Beta-galactosidase 14-like</fullName>
    </submittedName>
</protein>
<dbReference type="KEGG" id="rsz:130510958"/>
<dbReference type="GeneID" id="108852776"/>
<keyword evidence="1" id="KW-1133">Transmembrane helix</keyword>
<name>A0A6J0NB72_RAPSA</name>
<evidence type="ECO:0000313" key="6">
    <source>
        <dbReference type="RefSeq" id="XP_056863683.1"/>
    </source>
</evidence>
<dbReference type="AlphaFoldDB" id="A0A6J0NB72"/>
<dbReference type="Pfam" id="PF02140">
    <property type="entry name" value="SUEL_Lectin"/>
    <property type="match status" value="1"/>
</dbReference>
<reference evidence="4 5" key="2">
    <citation type="submission" date="2025-04" db="UniProtKB">
        <authorList>
            <consortium name="RefSeq"/>
        </authorList>
    </citation>
    <scope>IDENTIFICATION</scope>
    <source>
        <tissue evidence="4 5">Leaf</tissue>
    </source>
</reference>
<keyword evidence="3" id="KW-1185">Reference proteome</keyword>
<feature type="domain" description="SUEL-type lectin" evidence="2">
    <location>
        <begin position="76"/>
        <end position="148"/>
    </location>
</feature>
<dbReference type="RefSeq" id="XP_056863683.1">
    <property type="nucleotide sequence ID" value="XM_057007703.1"/>
</dbReference>
<evidence type="ECO:0000313" key="3">
    <source>
        <dbReference type="Proteomes" id="UP000504610"/>
    </source>
</evidence>
<dbReference type="InterPro" id="IPR000922">
    <property type="entry name" value="Lectin_gal-bd_dom"/>
</dbReference>
<keyword evidence="1" id="KW-0472">Membrane</keyword>